<dbReference type="InterPro" id="IPR007197">
    <property type="entry name" value="rSAM"/>
</dbReference>
<accession>A0A6J5KXP6</accession>
<evidence type="ECO:0000313" key="7">
    <source>
        <dbReference type="EMBL" id="CAB5208867.1"/>
    </source>
</evidence>
<dbReference type="EMBL" id="LR798231">
    <property type="protein sequence ID" value="CAB5208867.1"/>
    <property type="molecule type" value="Genomic_DNA"/>
</dbReference>
<evidence type="ECO:0000256" key="2">
    <source>
        <dbReference type="ARBA" id="ARBA00022723"/>
    </source>
</evidence>
<keyword evidence="1" id="KW-0949">S-adenosyl-L-methionine</keyword>
<dbReference type="SFLD" id="SFLDS00029">
    <property type="entry name" value="Radical_SAM"/>
    <property type="match status" value="1"/>
</dbReference>
<dbReference type="InterPro" id="IPR050377">
    <property type="entry name" value="Radical_SAM_PqqE_MftC-like"/>
</dbReference>
<dbReference type="PANTHER" id="PTHR11228">
    <property type="entry name" value="RADICAL SAM DOMAIN PROTEIN"/>
    <property type="match status" value="1"/>
</dbReference>
<keyword evidence="4" id="KW-0411">Iron-sulfur</keyword>
<dbReference type="Gene3D" id="3.20.20.70">
    <property type="entry name" value="Aldolase class I"/>
    <property type="match status" value="1"/>
</dbReference>
<evidence type="ECO:0000256" key="4">
    <source>
        <dbReference type="ARBA" id="ARBA00023014"/>
    </source>
</evidence>
<sequence>MKKIIQVIQPETAPLNLTWVINNICTNQCSYCPSDLHAGTNHNYDWENARQFFKMLFKKYPKVHCSISGGEPSVSPFLPEVVDIFSKAGNTIGLTSNGAKTISYWSNISKNLNYVCFSYHSEFPDPQFLEKVDATSKNTFTTVRVMMHSKNWDQCLDIYTQAMAKNTVFVEPVRMVNWGGDSSTTAFDYTPEQLDWFDNNRGNHHTLNLPQFADRPVLELWADFYFNDGSIDSHGNATDYTNKGMTNFHGYTCEAGLKGLFINWLGDVYLANCGINGAIGNIDDPDNIKWPTGPVICNKTLCHCSSDININKRVL</sequence>
<dbReference type="InterPro" id="IPR013785">
    <property type="entry name" value="Aldolase_TIM"/>
</dbReference>
<name>A0A6J5KXP6_9CAUD</name>
<organism evidence="6">
    <name type="scientific">uncultured Caudovirales phage</name>
    <dbReference type="NCBI Taxonomy" id="2100421"/>
    <lineage>
        <taxon>Viruses</taxon>
        <taxon>Duplodnaviria</taxon>
        <taxon>Heunggongvirae</taxon>
        <taxon>Uroviricota</taxon>
        <taxon>Caudoviricetes</taxon>
        <taxon>Peduoviridae</taxon>
        <taxon>Maltschvirus</taxon>
        <taxon>Maltschvirus maltsch</taxon>
    </lineage>
</organism>
<dbReference type="SUPFAM" id="SSF102114">
    <property type="entry name" value="Radical SAM enzymes"/>
    <property type="match status" value="1"/>
</dbReference>
<dbReference type="CDD" id="cd01335">
    <property type="entry name" value="Radical_SAM"/>
    <property type="match status" value="1"/>
</dbReference>
<keyword evidence="2" id="KW-0479">Metal-binding</keyword>
<evidence type="ECO:0000313" key="6">
    <source>
        <dbReference type="EMBL" id="CAB4126015.1"/>
    </source>
</evidence>
<dbReference type="InterPro" id="IPR058240">
    <property type="entry name" value="rSAM_sf"/>
</dbReference>
<feature type="domain" description="Radical SAM core" evidence="5">
    <location>
        <begin position="20"/>
        <end position="125"/>
    </location>
</feature>
<gene>
    <name evidence="7" type="ORF">UFOVP181_223</name>
    <name evidence="6" type="ORF">UFOVP57_416</name>
</gene>
<evidence type="ECO:0000259" key="5">
    <source>
        <dbReference type="Pfam" id="PF04055"/>
    </source>
</evidence>
<proteinExistence type="predicted"/>
<reference evidence="6" key="1">
    <citation type="submission" date="2020-04" db="EMBL/GenBank/DDBJ databases">
        <authorList>
            <person name="Chiriac C."/>
            <person name="Salcher M."/>
            <person name="Ghai R."/>
            <person name="Kavagutti S V."/>
        </authorList>
    </citation>
    <scope>NUCLEOTIDE SEQUENCE</scope>
</reference>
<keyword evidence="3" id="KW-0408">Iron</keyword>
<evidence type="ECO:0000256" key="1">
    <source>
        <dbReference type="ARBA" id="ARBA00022691"/>
    </source>
</evidence>
<evidence type="ECO:0000256" key="3">
    <source>
        <dbReference type="ARBA" id="ARBA00023004"/>
    </source>
</evidence>
<dbReference type="Pfam" id="PF04055">
    <property type="entry name" value="Radical_SAM"/>
    <property type="match status" value="1"/>
</dbReference>
<dbReference type="PANTHER" id="PTHR11228:SF7">
    <property type="entry name" value="PQQA PEPTIDE CYCLASE"/>
    <property type="match status" value="1"/>
</dbReference>
<dbReference type="GO" id="GO:0046872">
    <property type="term" value="F:metal ion binding"/>
    <property type="evidence" value="ECO:0007669"/>
    <property type="project" value="UniProtKB-KW"/>
</dbReference>
<dbReference type="EMBL" id="LR796187">
    <property type="protein sequence ID" value="CAB4126015.1"/>
    <property type="molecule type" value="Genomic_DNA"/>
</dbReference>
<dbReference type="GO" id="GO:0003824">
    <property type="term" value="F:catalytic activity"/>
    <property type="evidence" value="ECO:0007669"/>
    <property type="project" value="InterPro"/>
</dbReference>
<dbReference type="GO" id="GO:0051536">
    <property type="term" value="F:iron-sulfur cluster binding"/>
    <property type="evidence" value="ECO:0007669"/>
    <property type="project" value="UniProtKB-KW"/>
</dbReference>
<protein>
    <submittedName>
        <fullName evidence="6">Radical_SAM domain containing protein</fullName>
    </submittedName>
</protein>